<dbReference type="NCBIfam" id="NF045850">
    <property type="entry name" value="ABC_Mplas_LP"/>
    <property type="match status" value="1"/>
</dbReference>
<dbReference type="Proteomes" id="UP000013131">
    <property type="component" value="Unassembled WGS sequence"/>
</dbReference>
<gene>
    <name evidence="2" type="ORF">MAU_5590</name>
</gene>
<dbReference type="STRING" id="1188233.MAU_5590"/>
<keyword evidence="3" id="KW-1185">Reference proteome</keyword>
<dbReference type="RefSeq" id="WP_004425211.1">
    <property type="nucleotide sequence ID" value="NZ_AORI01000012.1"/>
</dbReference>
<evidence type="ECO:0000313" key="3">
    <source>
        <dbReference type="Proteomes" id="UP000013131"/>
    </source>
</evidence>
<feature type="signal peptide" evidence="1">
    <location>
        <begin position="1"/>
        <end position="23"/>
    </location>
</feature>
<dbReference type="eggNOG" id="ENOG5031YAD">
    <property type="taxonomic scope" value="Bacteria"/>
</dbReference>
<dbReference type="PROSITE" id="PS51257">
    <property type="entry name" value="PROKAR_LIPOPROTEIN"/>
    <property type="match status" value="1"/>
</dbReference>
<organism evidence="2 3">
    <name type="scientific">Metamycoplasma auris 15026</name>
    <dbReference type="NCBI Taxonomy" id="1188233"/>
    <lineage>
        <taxon>Bacteria</taxon>
        <taxon>Bacillati</taxon>
        <taxon>Mycoplasmatota</taxon>
        <taxon>Mycoplasmoidales</taxon>
        <taxon>Metamycoplasmataceae</taxon>
        <taxon>Metamycoplasma</taxon>
    </lineage>
</organism>
<dbReference type="PATRIC" id="fig|1188233.3.peg.542"/>
<reference evidence="2 3" key="1">
    <citation type="journal article" date="2013" name="Genome Announc.">
        <title>Draft Genome Sequences of Mycoplasma auris and Mycoplasma yeatsii, Two Species of the Ear Canal of Caprinae.</title>
        <authorList>
            <person name="Dordet-Frisoni E."/>
            <person name="Baranowski E."/>
            <person name="Barre A."/>
            <person name="Blanchard A."/>
            <person name="Breton M."/>
            <person name="Couture C."/>
            <person name="Dupuy V."/>
            <person name="Gaurivaud P."/>
            <person name="Jacob D."/>
            <person name="Lemaitre C."/>
            <person name="Manso-Silvan L."/>
            <person name="Nikolski M."/>
            <person name="Nouvel L.X."/>
            <person name="Poumarat F."/>
            <person name="Sirand-Pugnet P."/>
            <person name="Thebault P."/>
            <person name="Theil S."/>
            <person name="Thiaucourt F."/>
            <person name="Citti C."/>
            <person name="Tardy F."/>
        </authorList>
    </citation>
    <scope>NUCLEOTIDE SEQUENCE [LARGE SCALE GENOMIC DNA]</scope>
    <source>
        <strain evidence="2 3">15026</strain>
    </source>
</reference>
<proteinExistence type="predicted"/>
<dbReference type="AlphaFoldDB" id="N9V9V7"/>
<feature type="chain" id="PRO_5004154121" description="Lipoprotein" evidence="1">
    <location>
        <begin position="24"/>
        <end position="780"/>
    </location>
</feature>
<sequence>MHKKLTKLLISLSSLSAIFPVFLISCQKNNFNPNKFHYIEKNNFANDYKDFSYLEDNFVSKNIQNINLATSSKLIRIKSEKNPSIDFRDNIVLFPSELSYKFEFANTIVIDGKEFSSDKTDIVSYETQNSKEKKGIFRPKKDKGNGFNSPFLFIPSSEPNSINSLTFKEALGSAKSIKIKVASIKDIWVDYQGKKIKNNNILNANSFKLNLLAKMLKNKDYRNLIINKNNSKLSDAFKNQNENLDGFNLFKYLEDNNINLEKLFDFSNENEIVLESKNNKKIDFISLFENVFILQNYFDGMPYEWLKNQYQLNDFKDFKSNLDWFFTYGKTYLNRFYAAPYFINKMDNNETILKLNEDYYKDFSSSILKQISIQYNPLPLANTTFSLQSTNAFKQNIISKLEYENLNLNEKQEILKNFNNYNFSYQKNNNRFKLNNTIIINHKPNSNSRYFNKNFLALYYGWNENEKKYSLKKDNLIFQSLFNNLINPYGIVDGNNDAWLSQAPENLYIDAKNKSLNVVELKDIYNQILKPIIIDSKTKKFNETFQFQNKEKIRDPKNITNKNKLQSVWFDDIKKELSAMIENFYKTNKNEENIYVNIPILIHNENEITLQKISNIKDILKSIHAKLKVDITLINDFEKYNEFFKSNNSIYKEFSFRIFEGNVSEYLSNQLTNEKSNLKSLIFLIEKNKDLQQIYKELAKLNNSLLKDARELRIYLKNLNVESQLNLINEINNLLSYTINFQSQINVDNFSKVIYQKHLIKPIGWNDLNYFQDIKIKEDI</sequence>
<protein>
    <recommendedName>
        <fullName evidence="4">Lipoprotein</fullName>
    </recommendedName>
</protein>
<accession>N9V9V7</accession>
<comment type="caution">
    <text evidence="2">The sequence shown here is derived from an EMBL/GenBank/DDBJ whole genome shotgun (WGS) entry which is preliminary data.</text>
</comment>
<name>N9V9V7_9BACT</name>
<evidence type="ECO:0000256" key="1">
    <source>
        <dbReference type="SAM" id="SignalP"/>
    </source>
</evidence>
<evidence type="ECO:0008006" key="4">
    <source>
        <dbReference type="Google" id="ProtNLM"/>
    </source>
</evidence>
<keyword evidence="1" id="KW-0732">Signal</keyword>
<evidence type="ECO:0000313" key="2">
    <source>
        <dbReference type="EMBL" id="ENY68483.1"/>
    </source>
</evidence>
<dbReference type="EMBL" id="AORI01000012">
    <property type="protein sequence ID" value="ENY68483.1"/>
    <property type="molecule type" value="Genomic_DNA"/>
</dbReference>